<accession>A0ABN7X6M7</accession>
<feature type="region of interest" description="Disordered" evidence="1">
    <location>
        <begin position="1"/>
        <end position="29"/>
    </location>
</feature>
<dbReference type="EMBL" id="CAJVQB010094297">
    <property type="protein sequence ID" value="CAG8848983.1"/>
    <property type="molecule type" value="Genomic_DNA"/>
</dbReference>
<evidence type="ECO:0000256" key="1">
    <source>
        <dbReference type="SAM" id="MobiDB-lite"/>
    </source>
</evidence>
<feature type="non-terminal residue" evidence="2">
    <location>
        <position position="93"/>
    </location>
</feature>
<comment type="caution">
    <text evidence="2">The sequence shown here is derived from an EMBL/GenBank/DDBJ whole genome shotgun (WGS) entry which is preliminary data.</text>
</comment>
<dbReference type="Proteomes" id="UP000789901">
    <property type="component" value="Unassembled WGS sequence"/>
</dbReference>
<sequence>MVNGKIPSSNDTQHTQNNQEMTIPEATTKHKEITISCAPKAIAKQRYMAHPNQPRNNDTQSNDKKQLYTAAAKHQKTMIYGAPKATKNPRNDE</sequence>
<evidence type="ECO:0000313" key="3">
    <source>
        <dbReference type="Proteomes" id="UP000789901"/>
    </source>
</evidence>
<feature type="compositionally biased region" description="Polar residues" evidence="1">
    <location>
        <begin position="1"/>
        <end position="21"/>
    </location>
</feature>
<proteinExistence type="predicted"/>
<protein>
    <submittedName>
        <fullName evidence="2">38531_t:CDS:1</fullName>
    </submittedName>
</protein>
<name>A0ABN7X6M7_GIGMA</name>
<keyword evidence="3" id="KW-1185">Reference proteome</keyword>
<evidence type="ECO:0000313" key="2">
    <source>
        <dbReference type="EMBL" id="CAG8848983.1"/>
    </source>
</evidence>
<feature type="region of interest" description="Disordered" evidence="1">
    <location>
        <begin position="49"/>
        <end position="93"/>
    </location>
</feature>
<reference evidence="2 3" key="1">
    <citation type="submission" date="2021-06" db="EMBL/GenBank/DDBJ databases">
        <authorList>
            <person name="Kallberg Y."/>
            <person name="Tangrot J."/>
            <person name="Rosling A."/>
        </authorList>
    </citation>
    <scope>NUCLEOTIDE SEQUENCE [LARGE SCALE GENOMIC DNA]</scope>
    <source>
        <strain evidence="2 3">120-4 pot B 10/14</strain>
    </source>
</reference>
<organism evidence="2 3">
    <name type="scientific">Gigaspora margarita</name>
    <dbReference type="NCBI Taxonomy" id="4874"/>
    <lineage>
        <taxon>Eukaryota</taxon>
        <taxon>Fungi</taxon>
        <taxon>Fungi incertae sedis</taxon>
        <taxon>Mucoromycota</taxon>
        <taxon>Glomeromycotina</taxon>
        <taxon>Glomeromycetes</taxon>
        <taxon>Diversisporales</taxon>
        <taxon>Gigasporaceae</taxon>
        <taxon>Gigaspora</taxon>
    </lineage>
</organism>
<gene>
    <name evidence="2" type="ORF">GMARGA_LOCUS39461</name>
</gene>